<organism evidence="2 3">
    <name type="scientific">Butyrivibrio fibrisolvens</name>
    <dbReference type="NCBI Taxonomy" id="831"/>
    <lineage>
        <taxon>Bacteria</taxon>
        <taxon>Bacillati</taxon>
        <taxon>Bacillota</taxon>
        <taxon>Clostridia</taxon>
        <taxon>Lachnospirales</taxon>
        <taxon>Lachnospiraceae</taxon>
        <taxon>Butyrivibrio</taxon>
    </lineage>
</organism>
<proteinExistence type="predicted"/>
<name>A0A317G6S1_BUTFI</name>
<comment type="caution">
    <text evidence="2">The sequence shown here is derived from an EMBL/GenBank/DDBJ whole genome shotgun (WGS) entry which is preliminary data.</text>
</comment>
<protein>
    <submittedName>
        <fullName evidence="2">Uncharacterized protein</fullName>
    </submittedName>
</protein>
<accession>A0A317G6S1</accession>
<evidence type="ECO:0000313" key="2">
    <source>
        <dbReference type="EMBL" id="PWT28986.1"/>
    </source>
</evidence>
<keyword evidence="1" id="KW-0812">Transmembrane</keyword>
<dbReference type="RefSeq" id="WP_110074009.1">
    <property type="nucleotide sequence ID" value="NZ_CM009896.1"/>
</dbReference>
<evidence type="ECO:0000313" key="3">
    <source>
        <dbReference type="Proteomes" id="UP000245488"/>
    </source>
</evidence>
<reference evidence="2 3" key="1">
    <citation type="submission" date="2017-09" db="EMBL/GenBank/DDBJ databases">
        <title>High-quality draft genome sequence of Butyrivibrio fibrisolvens INBov1, isolated from cow rumen.</title>
        <authorList>
            <person name="Rodriguez Hernaez J."/>
            <person name="Rivarola M."/>
            <person name="Paniego N."/>
            <person name="Cravero S."/>
            <person name="Ceron Cucchi M."/>
            <person name="Martinez M.C."/>
        </authorList>
    </citation>
    <scope>NUCLEOTIDE SEQUENCE [LARGE SCALE GENOMIC DNA]</scope>
    <source>
        <strain evidence="2 3">INBov1</strain>
    </source>
</reference>
<gene>
    <name evidence="2" type="ORF">CPT75_18615</name>
</gene>
<dbReference type="Proteomes" id="UP000245488">
    <property type="component" value="Chromosome"/>
</dbReference>
<keyword evidence="1" id="KW-0472">Membrane</keyword>
<dbReference type="EMBL" id="NXNG01000001">
    <property type="protein sequence ID" value="PWT28986.1"/>
    <property type="molecule type" value="Genomic_DNA"/>
</dbReference>
<keyword evidence="3" id="KW-1185">Reference proteome</keyword>
<evidence type="ECO:0000256" key="1">
    <source>
        <dbReference type="SAM" id="Phobius"/>
    </source>
</evidence>
<sequence length="179" mass="21295">MVKNAKLFRTIVLILLLVLIAIVILQRENLKKEEQFKKELELLYEDETFSLGMDTYNCYKDFSYVDVNVLIINLAAYKHFEDGEEITVEEVKTFLSSEYDENGELYVLNPPDDIAKFIKWYRTGGRSLTDKYFIYLCRYQDDHSDKYSLKGITMLDVNMLYELIEDFENCPNREDYEVH</sequence>
<dbReference type="AlphaFoldDB" id="A0A317G6S1"/>
<feature type="transmembrane region" description="Helical" evidence="1">
    <location>
        <begin position="6"/>
        <end position="25"/>
    </location>
</feature>
<keyword evidence="1" id="KW-1133">Transmembrane helix</keyword>